<keyword evidence="3" id="KW-0812">Transmembrane</keyword>
<feature type="transmembrane region" description="Helical" evidence="3">
    <location>
        <begin position="32"/>
        <end position="52"/>
    </location>
</feature>
<dbReference type="PROSITE" id="PS50158">
    <property type="entry name" value="ZF_CCHC"/>
    <property type="match status" value="1"/>
</dbReference>
<protein>
    <recommendedName>
        <fullName evidence="4">CCHC-type domain-containing protein</fullName>
    </recommendedName>
</protein>
<keyword evidence="3" id="KW-0472">Membrane</keyword>
<evidence type="ECO:0000256" key="3">
    <source>
        <dbReference type="SAM" id="Phobius"/>
    </source>
</evidence>
<gene>
    <name evidence="5" type="ORF">JRO89_XS09G0082800</name>
</gene>
<accession>A0ABQ8HKX6</accession>
<keyword evidence="1" id="KW-0862">Zinc</keyword>
<feature type="compositionally biased region" description="Acidic residues" evidence="2">
    <location>
        <begin position="110"/>
        <end position="121"/>
    </location>
</feature>
<reference evidence="5 6" key="1">
    <citation type="submission" date="2021-02" db="EMBL/GenBank/DDBJ databases">
        <title>Plant Genome Project.</title>
        <authorList>
            <person name="Zhang R.-G."/>
        </authorList>
    </citation>
    <scope>NUCLEOTIDE SEQUENCE [LARGE SCALE GENOMIC DNA]</scope>
    <source>
        <tissue evidence="5">Leaves</tissue>
    </source>
</reference>
<dbReference type="EMBL" id="JAFEMO010000009">
    <property type="protein sequence ID" value="KAH7564942.1"/>
    <property type="molecule type" value="Genomic_DNA"/>
</dbReference>
<evidence type="ECO:0000256" key="2">
    <source>
        <dbReference type="SAM" id="MobiDB-lite"/>
    </source>
</evidence>
<feature type="compositionally biased region" description="Polar residues" evidence="2">
    <location>
        <begin position="8"/>
        <end position="21"/>
    </location>
</feature>
<feature type="region of interest" description="Disordered" evidence="2">
    <location>
        <begin position="93"/>
        <end position="122"/>
    </location>
</feature>
<organism evidence="5 6">
    <name type="scientific">Xanthoceras sorbifolium</name>
    <dbReference type="NCBI Taxonomy" id="99658"/>
    <lineage>
        <taxon>Eukaryota</taxon>
        <taxon>Viridiplantae</taxon>
        <taxon>Streptophyta</taxon>
        <taxon>Embryophyta</taxon>
        <taxon>Tracheophyta</taxon>
        <taxon>Spermatophyta</taxon>
        <taxon>Magnoliopsida</taxon>
        <taxon>eudicotyledons</taxon>
        <taxon>Gunneridae</taxon>
        <taxon>Pentapetalae</taxon>
        <taxon>rosids</taxon>
        <taxon>malvids</taxon>
        <taxon>Sapindales</taxon>
        <taxon>Sapindaceae</taxon>
        <taxon>Xanthoceroideae</taxon>
        <taxon>Xanthoceras</taxon>
    </lineage>
</organism>
<dbReference type="Proteomes" id="UP000827721">
    <property type="component" value="Unassembled WGS sequence"/>
</dbReference>
<dbReference type="Gene3D" id="4.10.60.10">
    <property type="entry name" value="Zinc finger, CCHC-type"/>
    <property type="match status" value="1"/>
</dbReference>
<dbReference type="SUPFAM" id="SSF57756">
    <property type="entry name" value="Retrovirus zinc finger-like domains"/>
    <property type="match status" value="1"/>
</dbReference>
<feature type="region of interest" description="Disordered" evidence="2">
    <location>
        <begin position="1"/>
        <end position="21"/>
    </location>
</feature>
<dbReference type="InterPro" id="IPR036875">
    <property type="entry name" value="Znf_CCHC_sf"/>
</dbReference>
<dbReference type="SMART" id="SM00343">
    <property type="entry name" value="ZnF_C2HC"/>
    <property type="match status" value="1"/>
</dbReference>
<keyword evidence="6" id="KW-1185">Reference proteome</keyword>
<dbReference type="PANTHER" id="PTHR35046:SF18">
    <property type="entry name" value="RNA-DIRECTED DNA POLYMERASE"/>
    <property type="match status" value="1"/>
</dbReference>
<comment type="caution">
    <text evidence="5">The sequence shown here is derived from an EMBL/GenBank/DDBJ whole genome shotgun (WGS) entry which is preliminary data.</text>
</comment>
<dbReference type="InterPro" id="IPR001878">
    <property type="entry name" value="Znf_CCHC"/>
</dbReference>
<dbReference type="PANTHER" id="PTHR35046">
    <property type="entry name" value="ZINC KNUCKLE (CCHC-TYPE) FAMILY PROTEIN"/>
    <property type="match status" value="1"/>
</dbReference>
<evidence type="ECO:0000313" key="6">
    <source>
        <dbReference type="Proteomes" id="UP000827721"/>
    </source>
</evidence>
<evidence type="ECO:0000256" key="1">
    <source>
        <dbReference type="PROSITE-ProRule" id="PRU00047"/>
    </source>
</evidence>
<sequence length="518" mass="57753">MKAEDTMLKSQNKELSGSVDQSSDVKLTNQGLLALVSVFCPYLLFAFDYVIWYQSKESPSLMANSGVDGRIPHLESYQRSCLGRTYRHTCSKRIPRERVNPRRQQQPLVVEDDSDSGDDGGYETYRQVRQNRKFDEYRLKADIPGFNGNMHMENFLDWISETTAWKNSCENVAENADGEILPPDYEQYLFEVYQNCEQGNKSIFDYTSEFLRLSARNNLIETEQQRVSRYLHEMMEKFPRKFDYTRKFTLESSSYSSHKGKAPQITSSTQTNTVVEQNHDVYNGEDDTKRQTIAQANKEFSKNPNPYARAAPLKCYRCGKSGHKSNDCPSRKYVNLANHILLGRPWQYDVDITYRGRSNMCKFHWGDHKIAILPSKGIKEQPKASKVEERSFLLLAYSEDEFYADAKGAQEVHVIVVKALVVDGGEALAAALPLLPHSSLSVLMSEDVPEVTLFDATRQVPATGTASASGTASAGDSASSGAAGSASSGTAVASRNATAAGSVSNNCNSSLVAVRRSS</sequence>
<proteinExistence type="predicted"/>
<evidence type="ECO:0000259" key="4">
    <source>
        <dbReference type="PROSITE" id="PS50158"/>
    </source>
</evidence>
<keyword evidence="1" id="KW-0479">Metal-binding</keyword>
<dbReference type="Pfam" id="PF00098">
    <property type="entry name" value="zf-CCHC"/>
    <property type="match status" value="1"/>
</dbReference>
<keyword evidence="3" id="KW-1133">Transmembrane helix</keyword>
<keyword evidence="1" id="KW-0863">Zinc-finger</keyword>
<feature type="region of interest" description="Disordered" evidence="2">
    <location>
        <begin position="464"/>
        <end position="488"/>
    </location>
</feature>
<name>A0ABQ8HKX6_9ROSI</name>
<feature type="domain" description="CCHC-type" evidence="4">
    <location>
        <begin position="314"/>
        <end position="330"/>
    </location>
</feature>
<evidence type="ECO:0000313" key="5">
    <source>
        <dbReference type="EMBL" id="KAH7564942.1"/>
    </source>
</evidence>